<evidence type="ECO:0000256" key="9">
    <source>
        <dbReference type="ARBA" id="ARBA00023012"/>
    </source>
</evidence>
<dbReference type="GO" id="GO:0005886">
    <property type="term" value="C:plasma membrane"/>
    <property type="evidence" value="ECO:0007669"/>
    <property type="project" value="TreeGrafter"/>
</dbReference>
<dbReference type="PROSITE" id="PS50885">
    <property type="entry name" value="HAMP"/>
    <property type="match status" value="1"/>
</dbReference>
<keyword evidence="9" id="KW-0902">Two-component regulatory system</keyword>
<feature type="transmembrane region" description="Helical" evidence="11">
    <location>
        <begin position="160"/>
        <end position="178"/>
    </location>
</feature>
<feature type="domain" description="Histidine kinase" evidence="12">
    <location>
        <begin position="245"/>
        <end position="454"/>
    </location>
</feature>
<keyword evidence="10 11" id="KW-0472">Membrane</keyword>
<reference evidence="14 15" key="1">
    <citation type="submission" date="2020-08" db="EMBL/GenBank/DDBJ databases">
        <title>Croceimicrobium hydrocarbonivorans gen. nov., sp. nov., a novel marine bacterium isolated from a bacterial consortium that degrades polyethylene terephthalate.</title>
        <authorList>
            <person name="Liu R."/>
        </authorList>
    </citation>
    <scope>NUCLEOTIDE SEQUENCE [LARGE SCALE GENOMIC DNA]</scope>
    <source>
        <strain evidence="14 15">A20-9</strain>
    </source>
</reference>
<keyword evidence="5" id="KW-0808">Transferase</keyword>
<dbReference type="SUPFAM" id="SSF55874">
    <property type="entry name" value="ATPase domain of HSP90 chaperone/DNA topoisomerase II/histidine kinase"/>
    <property type="match status" value="1"/>
</dbReference>
<dbReference type="CDD" id="cd00082">
    <property type="entry name" value="HisKA"/>
    <property type="match status" value="1"/>
</dbReference>
<organism evidence="14 15">
    <name type="scientific">Croceimicrobium hydrocarbonivorans</name>
    <dbReference type="NCBI Taxonomy" id="2761580"/>
    <lineage>
        <taxon>Bacteria</taxon>
        <taxon>Pseudomonadati</taxon>
        <taxon>Bacteroidota</taxon>
        <taxon>Flavobacteriia</taxon>
        <taxon>Flavobacteriales</taxon>
        <taxon>Owenweeksiaceae</taxon>
        <taxon>Croceimicrobium</taxon>
    </lineage>
</organism>
<gene>
    <name evidence="14" type="ORF">H4K34_14480</name>
</gene>
<dbReference type="Pfam" id="PF02518">
    <property type="entry name" value="HATPase_c"/>
    <property type="match status" value="1"/>
</dbReference>
<dbReference type="InterPro" id="IPR050428">
    <property type="entry name" value="TCS_sensor_his_kinase"/>
</dbReference>
<dbReference type="RefSeq" id="WP_210758106.1">
    <property type="nucleotide sequence ID" value="NZ_CP060139.1"/>
</dbReference>
<accession>A0A7H0VCX5</accession>
<comment type="subcellular location">
    <subcellularLocation>
        <location evidence="2">Membrane</location>
        <topology evidence="2">Multi-pass membrane protein</topology>
    </subcellularLocation>
</comment>
<evidence type="ECO:0000256" key="11">
    <source>
        <dbReference type="SAM" id="Phobius"/>
    </source>
</evidence>
<comment type="catalytic activity">
    <reaction evidence="1">
        <text>ATP + protein L-histidine = ADP + protein N-phospho-L-histidine.</text>
        <dbReference type="EC" id="2.7.13.3"/>
    </reaction>
</comment>
<name>A0A7H0VCX5_9FLAO</name>
<dbReference type="SUPFAM" id="SSF47384">
    <property type="entry name" value="Homodimeric domain of signal transducing histidine kinase"/>
    <property type="match status" value="1"/>
</dbReference>
<dbReference type="PROSITE" id="PS50109">
    <property type="entry name" value="HIS_KIN"/>
    <property type="match status" value="1"/>
</dbReference>
<dbReference type="InterPro" id="IPR036097">
    <property type="entry name" value="HisK_dim/P_sf"/>
</dbReference>
<dbReference type="KEGG" id="chyd:H4K34_14480"/>
<dbReference type="CDD" id="cd06225">
    <property type="entry name" value="HAMP"/>
    <property type="match status" value="1"/>
</dbReference>
<dbReference type="GO" id="GO:0000155">
    <property type="term" value="F:phosphorelay sensor kinase activity"/>
    <property type="evidence" value="ECO:0007669"/>
    <property type="project" value="InterPro"/>
</dbReference>
<dbReference type="EC" id="2.7.13.3" evidence="3"/>
<evidence type="ECO:0000256" key="3">
    <source>
        <dbReference type="ARBA" id="ARBA00012438"/>
    </source>
</evidence>
<feature type="transmembrane region" description="Helical" evidence="11">
    <location>
        <begin position="12"/>
        <end position="32"/>
    </location>
</feature>
<evidence type="ECO:0000256" key="7">
    <source>
        <dbReference type="ARBA" id="ARBA00022777"/>
    </source>
</evidence>
<dbReference type="InterPro" id="IPR004358">
    <property type="entry name" value="Sig_transdc_His_kin-like_C"/>
</dbReference>
<keyword evidence="15" id="KW-1185">Reference proteome</keyword>
<dbReference type="PRINTS" id="PR00344">
    <property type="entry name" value="BCTRLSENSOR"/>
</dbReference>
<evidence type="ECO:0000256" key="2">
    <source>
        <dbReference type="ARBA" id="ARBA00004141"/>
    </source>
</evidence>
<dbReference type="FunFam" id="1.10.287.130:FF:000001">
    <property type="entry name" value="Two-component sensor histidine kinase"/>
    <property type="match status" value="1"/>
</dbReference>
<keyword evidence="6 11" id="KW-0812">Transmembrane</keyword>
<sequence>MKLSFKDRIAFYYLAATTALVAIAFLLVYGIVYQTVYDNMDQVLSIEAYKHTTEVIIEGDSIHFINKGEWEEREHREAQVLPVFIQLMNSKGELMDKSPNLKNQELLFHPELEGGHHFDASLNDEVLRQIQIPLRTKDKLQGYILAAMSMQASIQVLRKLAWAEAISFPVVLISLFYITRSLADRSIRPIKEITRTAGRTSKRFLDERVPLPAKQDELYDLSQSINALLDRLQHAFKGEKQFSSDASHELRTPLATLRGSLEVLIRKARSQEEYEATIKSALVQIDRMADLSDQLLVLARMDSEALNLNQQALGIVVEEVLSSLHPLIQAKNLRVHLDLHQLESKEIPAYFGSLIFQNLIGNAVKYSPDSSELRIEARSTETGFSCSICDQGPGIPKEEQAQIFQAFYRSPQAIQNAPGSGLGLSIAQRAAEAIEARIDLQSEPGRGTCFYLHF</sequence>
<dbReference type="InterPro" id="IPR003660">
    <property type="entry name" value="HAMP_dom"/>
</dbReference>
<dbReference type="Proteomes" id="UP000516305">
    <property type="component" value="Chromosome"/>
</dbReference>
<dbReference type="InterPro" id="IPR005467">
    <property type="entry name" value="His_kinase_dom"/>
</dbReference>
<evidence type="ECO:0000259" key="12">
    <source>
        <dbReference type="PROSITE" id="PS50109"/>
    </source>
</evidence>
<protein>
    <recommendedName>
        <fullName evidence="3">histidine kinase</fullName>
        <ecNumber evidence="3">2.7.13.3</ecNumber>
    </recommendedName>
</protein>
<keyword evidence="8 11" id="KW-1133">Transmembrane helix</keyword>
<dbReference type="Pfam" id="PF00512">
    <property type="entry name" value="HisKA"/>
    <property type="match status" value="1"/>
</dbReference>
<dbReference type="InterPro" id="IPR003594">
    <property type="entry name" value="HATPase_dom"/>
</dbReference>
<dbReference type="CDD" id="cd00075">
    <property type="entry name" value="HATPase"/>
    <property type="match status" value="1"/>
</dbReference>
<dbReference type="EMBL" id="CP060139">
    <property type="protein sequence ID" value="QNR23573.1"/>
    <property type="molecule type" value="Genomic_DNA"/>
</dbReference>
<evidence type="ECO:0000256" key="5">
    <source>
        <dbReference type="ARBA" id="ARBA00022679"/>
    </source>
</evidence>
<dbReference type="Gene3D" id="6.10.340.10">
    <property type="match status" value="1"/>
</dbReference>
<dbReference type="SUPFAM" id="SSF158472">
    <property type="entry name" value="HAMP domain-like"/>
    <property type="match status" value="1"/>
</dbReference>
<dbReference type="SMART" id="SM00388">
    <property type="entry name" value="HisKA"/>
    <property type="match status" value="1"/>
</dbReference>
<evidence type="ECO:0000313" key="14">
    <source>
        <dbReference type="EMBL" id="QNR23573.1"/>
    </source>
</evidence>
<dbReference type="Gene3D" id="3.30.565.10">
    <property type="entry name" value="Histidine kinase-like ATPase, C-terminal domain"/>
    <property type="match status" value="1"/>
</dbReference>
<dbReference type="PANTHER" id="PTHR45436:SF15">
    <property type="entry name" value="SENSOR HISTIDINE KINASE CUSS"/>
    <property type="match status" value="1"/>
</dbReference>
<dbReference type="AlphaFoldDB" id="A0A7H0VCX5"/>
<evidence type="ECO:0000259" key="13">
    <source>
        <dbReference type="PROSITE" id="PS50885"/>
    </source>
</evidence>
<dbReference type="Pfam" id="PF00672">
    <property type="entry name" value="HAMP"/>
    <property type="match status" value="1"/>
</dbReference>
<evidence type="ECO:0000256" key="4">
    <source>
        <dbReference type="ARBA" id="ARBA00022553"/>
    </source>
</evidence>
<evidence type="ECO:0000256" key="6">
    <source>
        <dbReference type="ARBA" id="ARBA00022692"/>
    </source>
</evidence>
<evidence type="ECO:0000313" key="15">
    <source>
        <dbReference type="Proteomes" id="UP000516305"/>
    </source>
</evidence>
<proteinExistence type="predicted"/>
<dbReference type="Gene3D" id="1.10.287.130">
    <property type="match status" value="1"/>
</dbReference>
<dbReference type="InterPro" id="IPR036890">
    <property type="entry name" value="HATPase_C_sf"/>
</dbReference>
<keyword evidence="7 14" id="KW-0418">Kinase</keyword>
<keyword evidence="4" id="KW-0597">Phosphoprotein</keyword>
<feature type="domain" description="HAMP" evidence="13">
    <location>
        <begin position="184"/>
        <end position="237"/>
    </location>
</feature>
<evidence type="ECO:0000256" key="1">
    <source>
        <dbReference type="ARBA" id="ARBA00000085"/>
    </source>
</evidence>
<dbReference type="InterPro" id="IPR003661">
    <property type="entry name" value="HisK_dim/P_dom"/>
</dbReference>
<dbReference type="SMART" id="SM00387">
    <property type="entry name" value="HATPase_c"/>
    <property type="match status" value="1"/>
</dbReference>
<evidence type="ECO:0000256" key="10">
    <source>
        <dbReference type="ARBA" id="ARBA00023136"/>
    </source>
</evidence>
<dbReference type="SMART" id="SM00304">
    <property type="entry name" value="HAMP"/>
    <property type="match status" value="1"/>
</dbReference>
<dbReference type="PANTHER" id="PTHR45436">
    <property type="entry name" value="SENSOR HISTIDINE KINASE YKOH"/>
    <property type="match status" value="1"/>
</dbReference>
<evidence type="ECO:0000256" key="8">
    <source>
        <dbReference type="ARBA" id="ARBA00022989"/>
    </source>
</evidence>